<reference evidence="2 3" key="1">
    <citation type="submission" date="2017-10" db="EMBL/GenBank/DDBJ databases">
        <title>Extensive intraspecific genome diversity in a model arbuscular mycorrhizal fungus.</title>
        <authorList>
            <person name="Chen E.C.H."/>
            <person name="Morin E."/>
            <person name="Baudet D."/>
            <person name="Noel J."/>
            <person name="Ndikumana S."/>
            <person name="Charron P."/>
            <person name="St-Onge C."/>
            <person name="Giorgi J."/>
            <person name="Grigoriev I.V."/>
            <person name="Roux C."/>
            <person name="Martin F.M."/>
            <person name="Corradi N."/>
        </authorList>
    </citation>
    <scope>NUCLEOTIDE SEQUENCE [LARGE SCALE GENOMIC DNA]</scope>
    <source>
        <strain evidence="2 3">A1</strain>
    </source>
</reference>
<sequence>MTNDEDRDIYKDNGKSNSSEESNKGCKWTESSINELKIWLALVIYIGIFKFSSVEDY</sequence>
<dbReference type="VEuPathDB" id="FungiDB:RhiirA1_475434"/>
<protein>
    <submittedName>
        <fullName evidence="2">Uncharacterized protein</fullName>
    </submittedName>
</protein>
<reference evidence="2 3" key="2">
    <citation type="submission" date="2017-10" db="EMBL/GenBank/DDBJ databases">
        <title>Genome analyses suggest a sexual origin of heterokaryosis in a supposedly ancient asexual fungus.</title>
        <authorList>
            <person name="Corradi N."/>
            <person name="Sedzielewska K."/>
            <person name="Noel J."/>
            <person name="Charron P."/>
            <person name="Farinelli L."/>
            <person name="Marton T."/>
            <person name="Kruger M."/>
            <person name="Pelin A."/>
            <person name="Brachmann A."/>
            <person name="Corradi N."/>
        </authorList>
    </citation>
    <scope>NUCLEOTIDE SEQUENCE [LARGE SCALE GENOMIC DNA]</scope>
    <source>
        <strain evidence="2 3">A1</strain>
    </source>
</reference>
<feature type="region of interest" description="Disordered" evidence="1">
    <location>
        <begin position="1"/>
        <end position="26"/>
    </location>
</feature>
<dbReference type="EMBL" id="LLXH01002539">
    <property type="protein sequence ID" value="PKC55540.1"/>
    <property type="molecule type" value="Genomic_DNA"/>
</dbReference>
<dbReference type="AlphaFoldDB" id="A0A2N0QX16"/>
<gene>
    <name evidence="2" type="ORF">RhiirA1_475434</name>
</gene>
<accession>A0A2N0QX16</accession>
<organism evidence="2 3">
    <name type="scientific">Rhizophagus irregularis</name>
    <dbReference type="NCBI Taxonomy" id="588596"/>
    <lineage>
        <taxon>Eukaryota</taxon>
        <taxon>Fungi</taxon>
        <taxon>Fungi incertae sedis</taxon>
        <taxon>Mucoromycota</taxon>
        <taxon>Glomeromycotina</taxon>
        <taxon>Glomeromycetes</taxon>
        <taxon>Glomerales</taxon>
        <taxon>Glomeraceae</taxon>
        <taxon>Rhizophagus</taxon>
    </lineage>
</organism>
<comment type="caution">
    <text evidence="2">The sequence shown here is derived from an EMBL/GenBank/DDBJ whole genome shotgun (WGS) entry which is preliminary data.</text>
</comment>
<proteinExistence type="predicted"/>
<evidence type="ECO:0000313" key="2">
    <source>
        <dbReference type="EMBL" id="PKC55540.1"/>
    </source>
</evidence>
<evidence type="ECO:0000313" key="3">
    <source>
        <dbReference type="Proteomes" id="UP000232688"/>
    </source>
</evidence>
<dbReference type="Proteomes" id="UP000232688">
    <property type="component" value="Unassembled WGS sequence"/>
</dbReference>
<name>A0A2N0QX16_9GLOM</name>
<evidence type="ECO:0000256" key="1">
    <source>
        <dbReference type="SAM" id="MobiDB-lite"/>
    </source>
</evidence>